<name>A0A0C3APT5_SERVB</name>
<dbReference type="Proteomes" id="UP000054097">
    <property type="component" value="Unassembled WGS sequence"/>
</dbReference>
<feature type="chain" id="PRO_5002175414" evidence="2">
    <location>
        <begin position="19"/>
        <end position="209"/>
    </location>
</feature>
<keyword evidence="2" id="KW-0732">Signal</keyword>
<gene>
    <name evidence="3" type="ORF">M408DRAFT_293655</name>
</gene>
<dbReference type="EMBL" id="KN824364">
    <property type="protein sequence ID" value="KIM22069.1"/>
    <property type="molecule type" value="Genomic_DNA"/>
</dbReference>
<reference evidence="4" key="2">
    <citation type="submission" date="2015-01" db="EMBL/GenBank/DDBJ databases">
        <title>Evolutionary Origins and Diversification of the Mycorrhizal Mutualists.</title>
        <authorList>
            <consortium name="DOE Joint Genome Institute"/>
            <consortium name="Mycorrhizal Genomics Consortium"/>
            <person name="Kohler A."/>
            <person name="Kuo A."/>
            <person name="Nagy L.G."/>
            <person name="Floudas D."/>
            <person name="Copeland A."/>
            <person name="Barry K.W."/>
            <person name="Cichocki N."/>
            <person name="Veneault-Fourrey C."/>
            <person name="LaButti K."/>
            <person name="Lindquist E.A."/>
            <person name="Lipzen A."/>
            <person name="Lundell T."/>
            <person name="Morin E."/>
            <person name="Murat C."/>
            <person name="Riley R."/>
            <person name="Ohm R."/>
            <person name="Sun H."/>
            <person name="Tunlid A."/>
            <person name="Henrissat B."/>
            <person name="Grigoriev I.V."/>
            <person name="Hibbett D.S."/>
            <person name="Martin F."/>
        </authorList>
    </citation>
    <scope>NUCLEOTIDE SEQUENCE [LARGE SCALE GENOMIC DNA]</scope>
    <source>
        <strain evidence="4">MAFF 305830</strain>
    </source>
</reference>
<dbReference type="AlphaFoldDB" id="A0A0C3APT5"/>
<protein>
    <submittedName>
        <fullName evidence="3">Uncharacterized protein</fullName>
    </submittedName>
</protein>
<keyword evidence="4" id="KW-1185">Reference proteome</keyword>
<feature type="region of interest" description="Disordered" evidence="1">
    <location>
        <begin position="169"/>
        <end position="195"/>
    </location>
</feature>
<evidence type="ECO:0000313" key="4">
    <source>
        <dbReference type="Proteomes" id="UP000054097"/>
    </source>
</evidence>
<evidence type="ECO:0000256" key="1">
    <source>
        <dbReference type="SAM" id="MobiDB-lite"/>
    </source>
</evidence>
<dbReference type="HOGENOM" id="CLU_1316121_0_0_1"/>
<sequence length="209" mass="22952">MQLTFLTVALVVATQGLAAPVPQPYEIESLVARAGNPGDTPKEKFKSAVRKAARRVPAVVTDTPVRSNVATVVQNVIKAAQRPGPYSPRPNQQPRSPRGRKSKRNLLLDVEERDLEVENLVARMENPGNTPKEKFKSAVRKAARRVPAVVTDTPVRSNVVTVVQNAIKAAQKPGPYSPRPQPRGHGGRTRKRSLLIDLEERALEIDELD</sequence>
<proteinExistence type="predicted"/>
<accession>A0A0C3APT5</accession>
<organism evidence="3 4">
    <name type="scientific">Serendipita vermifera MAFF 305830</name>
    <dbReference type="NCBI Taxonomy" id="933852"/>
    <lineage>
        <taxon>Eukaryota</taxon>
        <taxon>Fungi</taxon>
        <taxon>Dikarya</taxon>
        <taxon>Basidiomycota</taxon>
        <taxon>Agaricomycotina</taxon>
        <taxon>Agaricomycetes</taxon>
        <taxon>Sebacinales</taxon>
        <taxon>Serendipitaceae</taxon>
        <taxon>Serendipita</taxon>
    </lineage>
</organism>
<feature type="region of interest" description="Disordered" evidence="1">
    <location>
        <begin position="78"/>
        <end position="106"/>
    </location>
</feature>
<evidence type="ECO:0000313" key="3">
    <source>
        <dbReference type="EMBL" id="KIM22069.1"/>
    </source>
</evidence>
<evidence type="ECO:0000256" key="2">
    <source>
        <dbReference type="SAM" id="SignalP"/>
    </source>
</evidence>
<feature type="signal peptide" evidence="2">
    <location>
        <begin position="1"/>
        <end position="18"/>
    </location>
</feature>
<reference evidence="3 4" key="1">
    <citation type="submission" date="2014-04" db="EMBL/GenBank/DDBJ databases">
        <authorList>
            <consortium name="DOE Joint Genome Institute"/>
            <person name="Kuo A."/>
            <person name="Zuccaro A."/>
            <person name="Kohler A."/>
            <person name="Nagy L.G."/>
            <person name="Floudas D."/>
            <person name="Copeland A."/>
            <person name="Barry K.W."/>
            <person name="Cichocki N."/>
            <person name="Veneault-Fourrey C."/>
            <person name="LaButti K."/>
            <person name="Lindquist E.A."/>
            <person name="Lipzen A."/>
            <person name="Lundell T."/>
            <person name="Morin E."/>
            <person name="Murat C."/>
            <person name="Sun H."/>
            <person name="Tunlid A."/>
            <person name="Henrissat B."/>
            <person name="Grigoriev I.V."/>
            <person name="Hibbett D.S."/>
            <person name="Martin F."/>
            <person name="Nordberg H.P."/>
            <person name="Cantor M.N."/>
            <person name="Hua S.X."/>
        </authorList>
    </citation>
    <scope>NUCLEOTIDE SEQUENCE [LARGE SCALE GENOMIC DNA]</scope>
    <source>
        <strain evidence="3 4">MAFF 305830</strain>
    </source>
</reference>